<accession>A0A4R1BEY1</accession>
<organism evidence="3 4">
    <name type="scientific">Rubrobacter taiwanensis</name>
    <dbReference type="NCBI Taxonomy" id="185139"/>
    <lineage>
        <taxon>Bacteria</taxon>
        <taxon>Bacillati</taxon>
        <taxon>Actinomycetota</taxon>
        <taxon>Rubrobacteria</taxon>
        <taxon>Rubrobacterales</taxon>
        <taxon>Rubrobacteraceae</taxon>
        <taxon>Rubrobacter</taxon>
    </lineage>
</organism>
<dbReference type="Gene3D" id="1.10.10.1320">
    <property type="entry name" value="Anti-sigma factor, zinc-finger domain"/>
    <property type="match status" value="1"/>
</dbReference>
<dbReference type="InterPro" id="IPR041916">
    <property type="entry name" value="Anti_sigma_zinc_sf"/>
</dbReference>
<keyword evidence="1" id="KW-0812">Transmembrane</keyword>
<keyword evidence="4" id="KW-1185">Reference proteome</keyword>
<sequence length="167" mass="18288">MSCPYGEEDIFQLVEGELDPGRRRALRAHLRGCAACRERYERELMLSDSLRSLGRSELRETPSIACQVAMALPTRSGRARIMWTLFGAVLFALAVVALELRDVSLITAGMEVLGFSWGVASGLAGMLRIFFTAAGSFILLALAVGALIDLGIAAGWILFRRRRAREA</sequence>
<dbReference type="Pfam" id="PF13490">
    <property type="entry name" value="zf-HC2"/>
    <property type="match status" value="1"/>
</dbReference>
<evidence type="ECO:0000313" key="3">
    <source>
        <dbReference type="EMBL" id="TCJ15663.1"/>
    </source>
</evidence>
<dbReference type="RefSeq" id="WP_132692441.1">
    <property type="nucleotide sequence ID" value="NZ_SKBU01000023.1"/>
</dbReference>
<evidence type="ECO:0000259" key="2">
    <source>
        <dbReference type="Pfam" id="PF13490"/>
    </source>
</evidence>
<evidence type="ECO:0000313" key="4">
    <source>
        <dbReference type="Proteomes" id="UP000295244"/>
    </source>
</evidence>
<feature type="domain" description="Putative zinc-finger" evidence="2">
    <location>
        <begin position="10"/>
        <end position="37"/>
    </location>
</feature>
<feature type="transmembrane region" description="Helical" evidence="1">
    <location>
        <begin position="137"/>
        <end position="159"/>
    </location>
</feature>
<protein>
    <recommendedName>
        <fullName evidence="2">Putative zinc-finger domain-containing protein</fullName>
    </recommendedName>
</protein>
<dbReference type="InterPro" id="IPR027383">
    <property type="entry name" value="Znf_put"/>
</dbReference>
<feature type="transmembrane region" description="Helical" evidence="1">
    <location>
        <begin position="112"/>
        <end position="131"/>
    </location>
</feature>
<dbReference type="Proteomes" id="UP000295244">
    <property type="component" value="Unassembled WGS sequence"/>
</dbReference>
<dbReference type="AlphaFoldDB" id="A0A4R1BEY1"/>
<dbReference type="EMBL" id="SKBU01000023">
    <property type="protein sequence ID" value="TCJ15663.1"/>
    <property type="molecule type" value="Genomic_DNA"/>
</dbReference>
<keyword evidence="1" id="KW-1133">Transmembrane helix</keyword>
<keyword evidence="1" id="KW-0472">Membrane</keyword>
<evidence type="ECO:0000256" key="1">
    <source>
        <dbReference type="SAM" id="Phobius"/>
    </source>
</evidence>
<name>A0A4R1BEY1_9ACTN</name>
<proteinExistence type="predicted"/>
<gene>
    <name evidence="3" type="ORF">E0L93_12675</name>
</gene>
<reference evidence="3 4" key="1">
    <citation type="submission" date="2019-03" db="EMBL/GenBank/DDBJ databases">
        <title>Whole genome sequence of a novel Rubrobacter taiwanensis strain, isolated from Yellowstone National Park.</title>
        <authorList>
            <person name="Freed S."/>
            <person name="Ramaley R.F."/>
            <person name="Kyndt J.A."/>
        </authorList>
    </citation>
    <scope>NUCLEOTIDE SEQUENCE [LARGE SCALE GENOMIC DNA]</scope>
    <source>
        <strain evidence="3 4">Yellowstone</strain>
    </source>
</reference>
<comment type="caution">
    <text evidence="3">The sequence shown here is derived from an EMBL/GenBank/DDBJ whole genome shotgun (WGS) entry which is preliminary data.</text>
</comment>
<feature type="transmembrane region" description="Helical" evidence="1">
    <location>
        <begin position="81"/>
        <end position="100"/>
    </location>
</feature>